<dbReference type="SMART" id="SM01382">
    <property type="entry name" value="Ribosomal_L2_C"/>
    <property type="match status" value="1"/>
</dbReference>
<dbReference type="GO" id="GO:0005762">
    <property type="term" value="C:mitochondrial large ribosomal subunit"/>
    <property type="evidence" value="ECO:0007669"/>
    <property type="project" value="TreeGrafter"/>
</dbReference>
<dbReference type="Gene3D" id="2.30.30.30">
    <property type="match status" value="1"/>
</dbReference>
<dbReference type="Pfam" id="PF00181">
    <property type="entry name" value="Ribosomal_L2_N"/>
    <property type="match status" value="1"/>
</dbReference>
<proteinExistence type="inferred from homology"/>
<dbReference type="InterPro" id="IPR008991">
    <property type="entry name" value="Translation_prot_SH3-like_sf"/>
</dbReference>
<evidence type="ECO:0000256" key="6">
    <source>
        <dbReference type="ARBA" id="ARBA00037226"/>
    </source>
</evidence>
<comment type="function">
    <text evidence="6">Component of the mitochondrial ribosome (mitoribosome), a dedicated translation machinery responsible for the synthesis of mitochondrial genome-encoded proteins, including at least some of the essential transmembrane subunits of the mitochondrial respiratory chain. The mitoribosomes are attached to the mitochondrial inner membrane and translation products are cotranslationally integrated into the membrane.</text>
</comment>
<name>A0A8T0CJW3_CORYI</name>
<dbReference type="FunFam" id="4.10.950.10:FF:000001">
    <property type="entry name" value="50S ribosomal protein L2"/>
    <property type="match status" value="1"/>
</dbReference>
<feature type="region of interest" description="Disordered" evidence="7">
    <location>
        <begin position="349"/>
        <end position="372"/>
    </location>
</feature>
<dbReference type="Gramene" id="rna-gnl|WGS:JABURB|Cocit.L4717.1">
    <property type="protein sequence ID" value="cds-KAF7846279.1"/>
    <property type="gene ID" value="gene-BT93_L4717"/>
</dbReference>
<accession>A0A8T0CJW3</accession>
<dbReference type="Gene3D" id="2.40.50.140">
    <property type="entry name" value="Nucleic acid-binding proteins"/>
    <property type="match status" value="1"/>
</dbReference>
<feature type="domain" description="Large ribosomal subunit protein uL2 RNA-binding" evidence="9">
    <location>
        <begin position="110"/>
        <end position="187"/>
    </location>
</feature>
<dbReference type="InterPro" id="IPR022666">
    <property type="entry name" value="Ribosomal_uL2_RNA-bd_dom"/>
</dbReference>
<organism evidence="10 11">
    <name type="scientific">Corymbia citriodora subsp. variegata</name>
    <dbReference type="NCBI Taxonomy" id="360336"/>
    <lineage>
        <taxon>Eukaryota</taxon>
        <taxon>Viridiplantae</taxon>
        <taxon>Streptophyta</taxon>
        <taxon>Embryophyta</taxon>
        <taxon>Tracheophyta</taxon>
        <taxon>Spermatophyta</taxon>
        <taxon>Magnoliopsida</taxon>
        <taxon>eudicotyledons</taxon>
        <taxon>Gunneridae</taxon>
        <taxon>Pentapetalae</taxon>
        <taxon>rosids</taxon>
        <taxon>malvids</taxon>
        <taxon>Myrtales</taxon>
        <taxon>Myrtaceae</taxon>
        <taxon>Myrtoideae</taxon>
        <taxon>Eucalypteae</taxon>
        <taxon>Corymbia</taxon>
    </lineage>
</organism>
<evidence type="ECO:0000256" key="4">
    <source>
        <dbReference type="ARBA" id="ARBA00023128"/>
    </source>
</evidence>
<dbReference type="GO" id="GO:0003723">
    <property type="term" value="F:RNA binding"/>
    <property type="evidence" value="ECO:0007669"/>
    <property type="project" value="TreeGrafter"/>
</dbReference>
<evidence type="ECO:0000256" key="3">
    <source>
        <dbReference type="ARBA" id="ARBA00022980"/>
    </source>
</evidence>
<comment type="caution">
    <text evidence="10">The sequence shown here is derived from an EMBL/GenBank/DDBJ whole genome shotgun (WGS) entry which is preliminary data.</text>
</comment>
<keyword evidence="4" id="KW-0496">Mitochondrion</keyword>
<dbReference type="PANTHER" id="PTHR13691">
    <property type="entry name" value="RIBOSOMAL PROTEIN L2"/>
    <property type="match status" value="1"/>
</dbReference>
<evidence type="ECO:0000313" key="10">
    <source>
        <dbReference type="EMBL" id="KAF7846279.1"/>
    </source>
</evidence>
<gene>
    <name evidence="10" type="ORF">BT93_L4717</name>
</gene>
<dbReference type="InterPro" id="IPR014722">
    <property type="entry name" value="Rib_uL2_dom2"/>
</dbReference>
<sequence length="391" mass="42792">MLQLRLPIRSICRQCQNQASSLRRSYATQVIDPIKPSHISTDTSDSAVLPQQPQSTNFKLSGAPDEAALKRYVPRTPGLRHLVRPRNDHIWKGRPIKSLTLPKKGQARGGRNDSGRIRVRHRGGGHKRRIRLVDFTRATPGKQIVERIEHDPNRSAHIALVRSADGTGVPSYILAAEGMRAGDVIESYRSGIPEELMQAMGGQIDQGIIASKTAFRGNCQKLGLIPVGTPIFNIAPDKDTYGKIARSAGTHGMIIGKGEDTVQKEMLRAMGDSDILDLTQLSPGQLKKFEKAANYVTVKLSSGEVRLIDKDAVATIGVASNVNFKYRQLGKAGRKRWLGIRPTVRGVAMNTVDHPHGGGRGKSKSNRDPVSPWGIPVSTIAFECETTLTMR</sequence>
<evidence type="ECO:0008006" key="12">
    <source>
        <dbReference type="Google" id="ProtNLM"/>
    </source>
</evidence>
<comment type="subcellular location">
    <subcellularLocation>
        <location evidence="1">Mitochondrion</location>
    </subcellularLocation>
</comment>
<keyword evidence="5" id="KW-0687">Ribonucleoprotein</keyword>
<comment type="similarity">
    <text evidence="2">Belongs to the universal ribosomal protein uL2 family.</text>
</comment>
<dbReference type="SUPFAM" id="SSF50104">
    <property type="entry name" value="Translation proteins SH3-like domain"/>
    <property type="match status" value="1"/>
</dbReference>
<dbReference type="Pfam" id="PF03947">
    <property type="entry name" value="Ribosomal_L2_C"/>
    <property type="match status" value="1"/>
</dbReference>
<reference evidence="10" key="1">
    <citation type="submission" date="2020-05" db="EMBL/GenBank/DDBJ databases">
        <title>WGS assembly of Corymbia citriodora subspecies variegata.</title>
        <authorList>
            <person name="Barry K."/>
            <person name="Hundley H."/>
            <person name="Shu S."/>
            <person name="Jenkins J."/>
            <person name="Grimwood J."/>
            <person name="Baten A."/>
        </authorList>
    </citation>
    <scope>NUCLEOTIDE SEQUENCE</scope>
    <source>
        <strain evidence="10">CV2-018</strain>
    </source>
</reference>
<dbReference type="OrthoDB" id="563959at2759"/>
<dbReference type="SUPFAM" id="SSF50249">
    <property type="entry name" value="Nucleic acid-binding proteins"/>
    <property type="match status" value="1"/>
</dbReference>
<feature type="region of interest" description="Disordered" evidence="7">
    <location>
        <begin position="100"/>
        <end position="123"/>
    </location>
</feature>
<dbReference type="InterPro" id="IPR012340">
    <property type="entry name" value="NA-bd_OB-fold"/>
</dbReference>
<dbReference type="InterPro" id="IPR022669">
    <property type="entry name" value="Ribosomal_uL2_C"/>
</dbReference>
<evidence type="ECO:0000259" key="8">
    <source>
        <dbReference type="SMART" id="SM01382"/>
    </source>
</evidence>
<evidence type="ECO:0000313" key="11">
    <source>
        <dbReference type="Proteomes" id="UP000806378"/>
    </source>
</evidence>
<dbReference type="PANTHER" id="PTHR13691:SF5">
    <property type="entry name" value="LARGE RIBOSOMAL SUBUNIT PROTEIN UL2M"/>
    <property type="match status" value="1"/>
</dbReference>
<keyword evidence="11" id="KW-1185">Reference proteome</keyword>
<dbReference type="FunFam" id="2.40.50.140:FF:000128">
    <property type="entry name" value="50S ribosomal protein L2"/>
    <property type="match status" value="1"/>
</dbReference>
<dbReference type="EMBL" id="MU093966">
    <property type="protein sequence ID" value="KAF7846279.1"/>
    <property type="molecule type" value="Genomic_DNA"/>
</dbReference>
<evidence type="ECO:0000256" key="7">
    <source>
        <dbReference type="SAM" id="MobiDB-lite"/>
    </source>
</evidence>
<dbReference type="GO" id="GO:0032543">
    <property type="term" value="P:mitochondrial translation"/>
    <property type="evidence" value="ECO:0007669"/>
    <property type="project" value="TreeGrafter"/>
</dbReference>
<evidence type="ECO:0000256" key="1">
    <source>
        <dbReference type="ARBA" id="ARBA00004173"/>
    </source>
</evidence>
<keyword evidence="3" id="KW-0689">Ribosomal protein</keyword>
<dbReference type="InterPro" id="IPR014726">
    <property type="entry name" value="Ribosomal_uL2_dom3"/>
</dbReference>
<feature type="domain" description="Large ribosomal subunit protein uL2 C-terminal" evidence="8">
    <location>
        <begin position="214"/>
        <end position="376"/>
    </location>
</feature>
<dbReference type="InterPro" id="IPR002171">
    <property type="entry name" value="Ribosomal_uL2"/>
</dbReference>
<evidence type="ECO:0000256" key="2">
    <source>
        <dbReference type="ARBA" id="ARBA00005636"/>
    </source>
</evidence>
<evidence type="ECO:0000259" key="9">
    <source>
        <dbReference type="SMART" id="SM01383"/>
    </source>
</evidence>
<evidence type="ECO:0000256" key="5">
    <source>
        <dbReference type="ARBA" id="ARBA00023274"/>
    </source>
</evidence>
<protein>
    <recommendedName>
        <fullName evidence="12">Ribosomal protein L2 C-terminal domain-containing protein</fullName>
    </recommendedName>
</protein>
<dbReference type="Proteomes" id="UP000806378">
    <property type="component" value="Unassembled WGS sequence"/>
</dbReference>
<dbReference type="GO" id="GO:0003735">
    <property type="term" value="F:structural constituent of ribosome"/>
    <property type="evidence" value="ECO:0007669"/>
    <property type="project" value="InterPro"/>
</dbReference>
<dbReference type="Gene3D" id="4.10.950.10">
    <property type="entry name" value="Ribosomal protein L2, domain 3"/>
    <property type="match status" value="1"/>
</dbReference>
<dbReference type="AlphaFoldDB" id="A0A8T0CJW3"/>
<dbReference type="SMART" id="SM01383">
    <property type="entry name" value="Ribosomal_L2"/>
    <property type="match status" value="1"/>
</dbReference>